<dbReference type="AlphaFoldDB" id="A0AAW9Q8Y8"/>
<comment type="caution">
    <text evidence="2">The sequence shown here is derived from an EMBL/GenBank/DDBJ whole genome shotgun (WGS) entry which is preliminary data.</text>
</comment>
<dbReference type="Proteomes" id="UP001336250">
    <property type="component" value="Unassembled WGS sequence"/>
</dbReference>
<keyword evidence="1" id="KW-0812">Transmembrane</keyword>
<dbReference type="EMBL" id="JAZIBG010000008">
    <property type="protein sequence ID" value="MEF7612633.1"/>
    <property type="molecule type" value="Genomic_DNA"/>
</dbReference>
<sequence length="64" mass="6832">MNLSTPLPPRTAGTPLQRGLPTARRLARAAGAWMLMLAAGALALAVEWRVYDALEHSLHLCVPG</sequence>
<evidence type="ECO:0000313" key="2">
    <source>
        <dbReference type="EMBL" id="MEF7612633.1"/>
    </source>
</evidence>
<reference evidence="2 3" key="1">
    <citation type="submission" date="2024-02" db="EMBL/GenBank/DDBJ databases">
        <title>Genome sequence of Aquincola sp. MAHUQ-54.</title>
        <authorList>
            <person name="Huq M.A."/>
        </authorList>
    </citation>
    <scope>NUCLEOTIDE SEQUENCE [LARGE SCALE GENOMIC DNA]</scope>
    <source>
        <strain evidence="2 3">MAHUQ-54</strain>
    </source>
</reference>
<keyword evidence="1" id="KW-0472">Membrane</keyword>
<keyword evidence="3" id="KW-1185">Reference proteome</keyword>
<evidence type="ECO:0000256" key="1">
    <source>
        <dbReference type="SAM" id="Phobius"/>
    </source>
</evidence>
<accession>A0AAW9Q8Y8</accession>
<organism evidence="2 3">
    <name type="scientific">Aquincola agrisoli</name>
    <dbReference type="NCBI Taxonomy" id="3119538"/>
    <lineage>
        <taxon>Bacteria</taxon>
        <taxon>Pseudomonadati</taxon>
        <taxon>Pseudomonadota</taxon>
        <taxon>Betaproteobacteria</taxon>
        <taxon>Burkholderiales</taxon>
        <taxon>Sphaerotilaceae</taxon>
        <taxon>Aquincola</taxon>
    </lineage>
</organism>
<feature type="transmembrane region" description="Helical" evidence="1">
    <location>
        <begin position="26"/>
        <end position="46"/>
    </location>
</feature>
<gene>
    <name evidence="2" type="ORF">V4F39_01840</name>
</gene>
<protein>
    <submittedName>
        <fullName evidence="2">Uncharacterized protein</fullName>
    </submittedName>
</protein>
<proteinExistence type="predicted"/>
<dbReference type="RefSeq" id="WP_332287527.1">
    <property type="nucleotide sequence ID" value="NZ_JAZIBG010000008.1"/>
</dbReference>
<name>A0AAW9Q8Y8_9BURK</name>
<keyword evidence="1" id="KW-1133">Transmembrane helix</keyword>
<evidence type="ECO:0000313" key="3">
    <source>
        <dbReference type="Proteomes" id="UP001336250"/>
    </source>
</evidence>